<dbReference type="InterPro" id="IPR036177">
    <property type="entry name" value="Peptidase_M55_sf"/>
</dbReference>
<dbReference type="Pfam" id="PF04951">
    <property type="entry name" value="Peptidase_M55"/>
    <property type="match status" value="1"/>
</dbReference>
<evidence type="ECO:0000256" key="2">
    <source>
        <dbReference type="PIRSR" id="PIRSR015853-2"/>
    </source>
</evidence>
<feature type="binding site" evidence="2">
    <location>
        <position position="135"/>
    </location>
    <ligand>
        <name>Zn(2+)</name>
        <dbReference type="ChEBI" id="CHEBI:29105"/>
        <label>2</label>
    </ligand>
</feature>
<dbReference type="Gene3D" id="3.40.50.10780">
    <property type="entry name" value="Dipeptide transport protein"/>
    <property type="match status" value="1"/>
</dbReference>
<evidence type="ECO:0000313" key="4">
    <source>
        <dbReference type="Proteomes" id="UP000002881"/>
    </source>
</evidence>
<dbReference type="eggNOG" id="COG2362">
    <property type="taxonomic scope" value="Bacteria"/>
</dbReference>
<name>I2F303_9BACT</name>
<dbReference type="PIRSF" id="PIRSF015853">
    <property type="entry name" value="Pep_DppA"/>
    <property type="match status" value="1"/>
</dbReference>
<dbReference type="KEGG" id="mpg:Theba_0587"/>
<gene>
    <name evidence="3" type="ORF">Theba_0587</name>
</gene>
<keyword evidence="3" id="KW-0031">Aminopeptidase</keyword>
<keyword evidence="2" id="KW-0862">Zinc</keyword>
<dbReference type="CDD" id="cd08770">
    <property type="entry name" value="DAP_dppA_3"/>
    <property type="match status" value="1"/>
</dbReference>
<sequence>MKVFISADIEGTAGIADWNEAKKGNQDYEYFKKQMTAEVKAAVQGALEAGASEITVRDAHGSARNIDPSLLPEGVRVLRGWARDPFMMMQGIDSSFGAVVFTGYHSPSGKARNPLSHTMTGDIYYLKINNKLISEFELNAMSASYHGVPVVFISGDEGIVQIAKQNVPGIQTVSTNIGSGASVDSIHPAKAVKLIEEGVYNAVKNIGVQPVSIPAEFEVEIAYIEHTLAHKLSFFPGVTKKDDRVLTFRDQDYYEVLRKLLFLL</sequence>
<keyword evidence="3" id="KW-0378">Hydrolase</keyword>
<reference evidence="3 4" key="1">
    <citation type="journal article" date="2012" name="Genome Biol. Evol.">
        <title>Genome Sequence of the Mesophilic Thermotogales Bacterium Mesotoga prima MesG1.Ag.4.2 Reveals the Largest Thermotogales Genome To Date.</title>
        <authorList>
            <person name="Zhaxybayeva O."/>
            <person name="Swithers K.S."/>
            <person name="Foght J."/>
            <person name="Green A.G."/>
            <person name="Bruce D."/>
            <person name="Detter C."/>
            <person name="Han S."/>
            <person name="Teshima H."/>
            <person name="Han J."/>
            <person name="Woyke T."/>
            <person name="Pitluck S."/>
            <person name="Nolan M."/>
            <person name="Ivanova N."/>
            <person name="Pati A."/>
            <person name="Land M.L."/>
            <person name="Dlutek M."/>
            <person name="Doolittle W.F."/>
            <person name="Noll K.M."/>
            <person name="Nesbo C.L."/>
        </authorList>
    </citation>
    <scope>NUCLEOTIDE SEQUENCE [LARGE SCALE GENOMIC DNA]</scope>
    <source>
        <strain evidence="4">mesG1.Ag.4.2</strain>
    </source>
</reference>
<feature type="binding site" evidence="2">
    <location>
        <position position="8"/>
    </location>
    <ligand>
        <name>Zn(2+)</name>
        <dbReference type="ChEBI" id="CHEBI:29105"/>
        <label>1</label>
    </ligand>
</feature>
<dbReference type="AlphaFoldDB" id="I2F303"/>
<accession>I2F303</accession>
<feature type="active site" description="Nucleophile" evidence="1">
    <location>
        <position position="117"/>
    </location>
</feature>
<evidence type="ECO:0000313" key="3">
    <source>
        <dbReference type="EMBL" id="AFK06306.1"/>
    </source>
</evidence>
<feature type="binding site" evidence="2">
    <location>
        <position position="60"/>
    </location>
    <ligand>
        <name>Zn(2+)</name>
        <dbReference type="ChEBI" id="CHEBI:29105"/>
        <label>2</label>
    </ligand>
</feature>
<evidence type="ECO:0000256" key="1">
    <source>
        <dbReference type="PIRSR" id="PIRSR015853-1"/>
    </source>
</evidence>
<dbReference type="GeneID" id="87106436"/>
<feature type="binding site" evidence="2">
    <location>
        <position position="10"/>
    </location>
    <ligand>
        <name>Zn(2+)</name>
        <dbReference type="ChEBI" id="CHEBI:29105"/>
        <label>1</label>
    </ligand>
</feature>
<dbReference type="InterPro" id="IPR007035">
    <property type="entry name" value="Peptidase_M55"/>
</dbReference>
<proteinExistence type="predicted"/>
<dbReference type="Proteomes" id="UP000002881">
    <property type="component" value="Chromosome"/>
</dbReference>
<dbReference type="GO" id="GO:0046872">
    <property type="term" value="F:metal ion binding"/>
    <property type="evidence" value="ECO:0007669"/>
    <property type="project" value="UniProtKB-KW"/>
</dbReference>
<organism evidence="3 4">
    <name type="scientific">Mesotoga prima MesG1.Ag.4.2</name>
    <dbReference type="NCBI Taxonomy" id="660470"/>
    <lineage>
        <taxon>Bacteria</taxon>
        <taxon>Thermotogati</taxon>
        <taxon>Thermotogota</taxon>
        <taxon>Thermotogae</taxon>
        <taxon>Kosmotogales</taxon>
        <taxon>Kosmotogaceae</taxon>
        <taxon>Mesotoga</taxon>
    </lineage>
</organism>
<dbReference type="SUPFAM" id="SSF63992">
    <property type="entry name" value="Dipeptide transport protein"/>
    <property type="match status" value="1"/>
</dbReference>
<dbReference type="Gene3D" id="3.30.1360.130">
    <property type="entry name" value="Dipeptide transport protein"/>
    <property type="match status" value="1"/>
</dbReference>
<feature type="binding site" evidence="2">
    <location>
        <position position="105"/>
    </location>
    <ligand>
        <name>Zn(2+)</name>
        <dbReference type="ChEBI" id="CHEBI:29105"/>
        <label>2</label>
    </ligand>
</feature>
<dbReference type="GO" id="GO:0004177">
    <property type="term" value="F:aminopeptidase activity"/>
    <property type="evidence" value="ECO:0007669"/>
    <property type="project" value="UniProtKB-KW"/>
</dbReference>
<keyword evidence="2" id="KW-0479">Metal-binding</keyword>
<dbReference type="EMBL" id="CP003532">
    <property type="protein sequence ID" value="AFK06306.1"/>
    <property type="molecule type" value="Genomic_DNA"/>
</dbReference>
<dbReference type="HOGENOM" id="CLU_086038_1_0_0"/>
<dbReference type="InterPro" id="IPR027476">
    <property type="entry name" value="DppA_N"/>
</dbReference>
<dbReference type="RefSeq" id="WP_014730394.1">
    <property type="nucleotide sequence ID" value="NC_017934.1"/>
</dbReference>
<feature type="binding site" evidence="2">
    <location>
        <position position="8"/>
    </location>
    <ligand>
        <name>Zn(2+)</name>
        <dbReference type="ChEBI" id="CHEBI:29105"/>
        <label>2</label>
    </ligand>
</feature>
<protein>
    <submittedName>
        <fullName evidence="3">D-aminopeptidase</fullName>
    </submittedName>
</protein>
<keyword evidence="4" id="KW-1185">Reference proteome</keyword>
<dbReference type="STRING" id="660470.Theba_0587"/>
<keyword evidence="3" id="KW-0645">Protease</keyword>